<dbReference type="GO" id="GO:0005815">
    <property type="term" value="C:microtubule organizing center"/>
    <property type="evidence" value="ECO:0007669"/>
    <property type="project" value="TreeGrafter"/>
</dbReference>
<keyword evidence="4" id="KW-1185">Reference proteome</keyword>
<dbReference type="OrthoDB" id="568337at2759"/>
<feature type="region of interest" description="Disordered" evidence="2">
    <location>
        <begin position="492"/>
        <end position="513"/>
    </location>
</feature>
<dbReference type="eggNOG" id="ENOG502SGQ8">
    <property type="taxonomic scope" value="Eukaryota"/>
</dbReference>
<feature type="compositionally biased region" description="Polar residues" evidence="2">
    <location>
        <begin position="1338"/>
        <end position="1365"/>
    </location>
</feature>
<feature type="compositionally biased region" description="Polar residues" evidence="2">
    <location>
        <begin position="714"/>
        <end position="733"/>
    </location>
</feature>
<evidence type="ECO:0000256" key="2">
    <source>
        <dbReference type="SAM" id="MobiDB-lite"/>
    </source>
</evidence>
<feature type="coiled-coil region" evidence="1">
    <location>
        <begin position="218"/>
        <end position="443"/>
    </location>
</feature>
<dbReference type="STRING" id="3068.D8TTY0"/>
<dbReference type="GO" id="GO:0030705">
    <property type="term" value="P:cytoskeleton-dependent intracellular transport"/>
    <property type="evidence" value="ECO:0007669"/>
    <property type="project" value="TreeGrafter"/>
</dbReference>
<feature type="region of interest" description="Disordered" evidence="2">
    <location>
        <begin position="1271"/>
        <end position="1366"/>
    </location>
</feature>
<proteinExistence type="predicted"/>
<dbReference type="PANTHER" id="PTHR18947">
    <property type="entry name" value="HOOK PROTEINS"/>
    <property type="match status" value="1"/>
</dbReference>
<dbReference type="PANTHER" id="PTHR18947:SF28">
    <property type="entry name" value="GIRDIN, ISOFORM A"/>
    <property type="match status" value="1"/>
</dbReference>
<feature type="compositionally biased region" description="Low complexity" evidence="2">
    <location>
        <begin position="1285"/>
        <end position="1303"/>
    </location>
</feature>
<gene>
    <name evidence="3" type="ORF">VOLCADRAFT_117392</name>
</gene>
<dbReference type="GO" id="GO:0051959">
    <property type="term" value="F:dynein light intermediate chain binding"/>
    <property type="evidence" value="ECO:0007669"/>
    <property type="project" value="TreeGrafter"/>
</dbReference>
<dbReference type="Proteomes" id="UP000001058">
    <property type="component" value="Unassembled WGS sequence"/>
</dbReference>
<feature type="region of interest" description="Disordered" evidence="2">
    <location>
        <begin position="885"/>
        <end position="905"/>
    </location>
</feature>
<feature type="compositionally biased region" description="Basic and acidic residues" evidence="2">
    <location>
        <begin position="1324"/>
        <end position="1335"/>
    </location>
</feature>
<feature type="region of interest" description="Disordered" evidence="2">
    <location>
        <begin position="1420"/>
        <end position="1443"/>
    </location>
</feature>
<evidence type="ECO:0000313" key="4">
    <source>
        <dbReference type="Proteomes" id="UP000001058"/>
    </source>
</evidence>
<feature type="compositionally biased region" description="Polar residues" evidence="2">
    <location>
        <begin position="1039"/>
        <end position="1062"/>
    </location>
</feature>
<feature type="compositionally biased region" description="Polar residues" evidence="2">
    <location>
        <begin position="1431"/>
        <end position="1443"/>
    </location>
</feature>
<protein>
    <submittedName>
        <fullName evidence="3">Uncharacterized protein</fullName>
    </submittedName>
</protein>
<evidence type="ECO:0000313" key="3">
    <source>
        <dbReference type="EMBL" id="EFJ48943.1"/>
    </source>
</evidence>
<reference evidence="3 4" key="1">
    <citation type="journal article" date="2010" name="Science">
        <title>Genomic analysis of organismal complexity in the multicellular green alga Volvox carteri.</title>
        <authorList>
            <person name="Prochnik S.E."/>
            <person name="Umen J."/>
            <person name="Nedelcu A.M."/>
            <person name="Hallmann A."/>
            <person name="Miller S.M."/>
            <person name="Nishii I."/>
            <person name="Ferris P."/>
            <person name="Kuo A."/>
            <person name="Mitros T."/>
            <person name="Fritz-Laylin L.K."/>
            <person name="Hellsten U."/>
            <person name="Chapman J."/>
            <person name="Simakov O."/>
            <person name="Rensing S.A."/>
            <person name="Terry A."/>
            <person name="Pangilinan J."/>
            <person name="Kapitonov V."/>
            <person name="Jurka J."/>
            <person name="Salamov A."/>
            <person name="Shapiro H."/>
            <person name="Schmutz J."/>
            <person name="Grimwood J."/>
            <person name="Lindquist E."/>
            <person name="Lucas S."/>
            <person name="Grigoriev I.V."/>
            <person name="Schmitt R."/>
            <person name="Kirk D."/>
            <person name="Rokhsar D.S."/>
        </authorList>
    </citation>
    <scope>NUCLEOTIDE SEQUENCE [LARGE SCALE GENOMIC DNA]</scope>
    <source>
        <strain evidence="4">f. Nagariensis / Eve</strain>
    </source>
</reference>
<evidence type="ECO:0000256" key="1">
    <source>
        <dbReference type="SAM" id="Coils"/>
    </source>
</evidence>
<dbReference type="KEGG" id="vcn:VOLCADRAFT_117392"/>
<organism evidence="4">
    <name type="scientific">Volvox carteri f. nagariensis</name>
    <dbReference type="NCBI Taxonomy" id="3068"/>
    <lineage>
        <taxon>Eukaryota</taxon>
        <taxon>Viridiplantae</taxon>
        <taxon>Chlorophyta</taxon>
        <taxon>core chlorophytes</taxon>
        <taxon>Chlorophyceae</taxon>
        <taxon>CS clade</taxon>
        <taxon>Chlamydomonadales</taxon>
        <taxon>Volvocaceae</taxon>
        <taxon>Volvox</taxon>
    </lineage>
</organism>
<dbReference type="GO" id="GO:0005737">
    <property type="term" value="C:cytoplasm"/>
    <property type="evidence" value="ECO:0007669"/>
    <property type="project" value="TreeGrafter"/>
</dbReference>
<feature type="compositionally biased region" description="Basic and acidic residues" evidence="2">
    <location>
        <begin position="17"/>
        <end position="28"/>
    </location>
</feature>
<feature type="region of interest" description="Disordered" evidence="2">
    <location>
        <begin position="761"/>
        <end position="782"/>
    </location>
</feature>
<dbReference type="EMBL" id="GL378337">
    <property type="protein sequence ID" value="EFJ48943.1"/>
    <property type="molecule type" value="Genomic_DNA"/>
</dbReference>
<dbReference type="SUPFAM" id="SSF57997">
    <property type="entry name" value="Tropomyosin"/>
    <property type="match status" value="1"/>
</dbReference>
<feature type="coiled-coil region" evidence="1">
    <location>
        <begin position="113"/>
        <end position="189"/>
    </location>
</feature>
<feature type="region of interest" description="Disordered" evidence="2">
    <location>
        <begin position="1113"/>
        <end position="1143"/>
    </location>
</feature>
<dbReference type="GO" id="GO:0031122">
    <property type="term" value="P:cytoplasmic microtubule organization"/>
    <property type="evidence" value="ECO:0007669"/>
    <property type="project" value="TreeGrafter"/>
</dbReference>
<feature type="compositionally biased region" description="Polar residues" evidence="2">
    <location>
        <begin position="494"/>
        <end position="503"/>
    </location>
</feature>
<name>D8TTY0_VOLCA</name>
<feature type="compositionally biased region" description="Low complexity" evidence="2">
    <location>
        <begin position="975"/>
        <end position="986"/>
    </location>
</feature>
<sequence length="1443" mass="152761">MSSQPEQSNQTPPRAGPRNDDDAAEGEQKQDVWVELFGIVHGLAETVQNALQAFTPSDDKAVSAITKKRLALRSIHGLKQSQNGIETLLEHLKALRSASQTWQRSMIYASKSHQELMDQIESTTEELHKTTERLRSVEAQRLTAVREAELLRARADQQEAVIKEARSSLKQKEEDLENLQFSVHELQSSSSKALQDLDRLRQVAADADEGARAATTAMEEAKAEAAKAHSLAERHQQASDGADCVVAKLTADNLVFLMQLKKAEADLAAANQERAQLRVAAEQQRGPWFDQVRAGVEEKVRQSLQRAEELEARLERRAAEHAAQMEAMREQHAKLEEQLGAARQHVQELQSGLASAVKSKECSERLCAAAESAAAELRRELDNLAAENRVLQESMRSMRQECTERWANEQSALGRVNGLEQRIDELQQALSQQMARLAALQRQLDTQTGINRQLMTRKEEVEWQLMAAMAKIDGAADQPVPLNLRVSGLLQVGGPNQQHQRNSVGPGRDNGEVETGTALEQSAAGAAADCIVSRNASAGVAVDVRQLPTSEDTFIDTGAALHKGPFHMRPPYAHMAAAAQSSSIEERRTLPPVLNSANNPCPSEGILIAAAGSLATEISSPSRMHMLHRSGSIGRSQFSVPTEPTLVVARDLLATTLQTALDSRAADTSCAGVPADSYPQQQCQSKHSSRGGVGACGSREVAMEAVAHWTSLEPGSTIVSSPPSSVALSTDPCSTEGGLPAPRCETSCREPLGPAVTIRTVSSGHRCSRDPHSGGDTEGSGVALRSGQAWAASDGRAVQPPPGACALQDVQGQLERRGSLHDGLDVWVADMASSSSSDDSAFSVSAGVVVQHGSHVESRNMQPPAHQAQLYQLQQRLQMQLHLQGSSAATEAGGTERQLPSQGRDPHVVLPKQAMASDAQIALSVAHARGDDGDTIHMRVPPQRGGSGGAVVIRSGITMRSAPTHPAGSRKHTNSAGSASGVSGCGDDQDGHGIGVLSITKGQQEAGFRSSGSPIHPAFSGRLGTRAAGSPRPIPPPNATTSAAEASQWTSSENAPASSPTDAAQPFRQKPAGQAPADTDPIPMRVQPGPPFYATGGPLDSNAVAAFQHWTLSTDGRGRDPGNSPAATQVQPHTAQPQQLSVLSSPTRSLPLLRSPRSPPHPAIIIVADSGSAGTEVSLGTASRLITAAVEHPCYLRHDSSHGMATEPAPELNVGNDLLAFGAATANSPAPSVARQAMRDEYVVLGAAEMSTGAPPRPRVSFHGLTRDDQAVTGMLGDSSGIGTSLGHLRSSSMSSSTGSIIHAGGNGNGTQQPHKPSSMKSVRFSDHEPDDERGQTLPRQRGSQEQQGIGMSLQQRTSPLSVDTTEGHRTVAERHLVHMIAHAESAQQYRSRGPVPHPAMPGVSTSVSSVAFAALDAAEATPSKRYSAAGVSTTVVPRGSTS</sequence>
<dbReference type="GeneID" id="9619188"/>
<feature type="region of interest" description="Disordered" evidence="2">
    <location>
        <begin position="714"/>
        <end position="734"/>
    </location>
</feature>
<keyword evidence="1" id="KW-0175">Coiled coil</keyword>
<accession>D8TTY0</accession>
<feature type="compositionally biased region" description="Polar residues" evidence="2">
    <location>
        <begin position="1125"/>
        <end position="1139"/>
    </location>
</feature>
<feature type="region of interest" description="Disordered" evidence="2">
    <location>
        <begin position="960"/>
        <end position="1089"/>
    </location>
</feature>
<dbReference type="GO" id="GO:0008017">
    <property type="term" value="F:microtubule binding"/>
    <property type="evidence" value="ECO:0007669"/>
    <property type="project" value="TreeGrafter"/>
</dbReference>
<dbReference type="RefSeq" id="XP_002949840.1">
    <property type="nucleotide sequence ID" value="XM_002949794.1"/>
</dbReference>
<dbReference type="InParanoid" id="D8TTY0"/>
<feature type="compositionally biased region" description="Polar residues" evidence="2">
    <location>
        <begin position="1"/>
        <end position="12"/>
    </location>
</feature>
<feature type="region of interest" description="Disordered" evidence="2">
    <location>
        <begin position="1"/>
        <end position="28"/>
    </location>
</feature>
<feature type="compositionally biased region" description="Polar residues" evidence="2">
    <location>
        <begin position="1310"/>
        <end position="1321"/>
    </location>
</feature>